<evidence type="ECO:0000313" key="2">
    <source>
        <dbReference type="EMBL" id="KAF2556449.1"/>
    </source>
</evidence>
<name>A0A8S9GHW7_BRACR</name>
<dbReference type="EMBL" id="QGKY02001925">
    <property type="protein sequence ID" value="KAF2544940.1"/>
    <property type="molecule type" value="Genomic_DNA"/>
</dbReference>
<comment type="caution">
    <text evidence="1">The sequence shown here is derived from an EMBL/GenBank/DDBJ whole genome shotgun (WGS) entry which is preliminary data.</text>
</comment>
<dbReference type="AlphaFoldDB" id="A0A8S9GHW7"/>
<dbReference type="Proteomes" id="UP000712281">
    <property type="component" value="Unassembled WGS sequence"/>
</dbReference>
<proteinExistence type="predicted"/>
<protein>
    <submittedName>
        <fullName evidence="1">Uncharacterized protein</fullName>
    </submittedName>
</protein>
<organism evidence="1">
    <name type="scientific">Brassica cretica</name>
    <name type="common">Mustard</name>
    <dbReference type="NCBI Taxonomy" id="69181"/>
    <lineage>
        <taxon>Eukaryota</taxon>
        <taxon>Viridiplantae</taxon>
        <taxon>Streptophyta</taxon>
        <taxon>Embryophyta</taxon>
        <taxon>Tracheophyta</taxon>
        <taxon>Spermatophyta</taxon>
        <taxon>Magnoliopsida</taxon>
        <taxon>eudicotyledons</taxon>
        <taxon>Gunneridae</taxon>
        <taxon>Pentapetalae</taxon>
        <taxon>rosids</taxon>
        <taxon>malvids</taxon>
        <taxon>Brassicales</taxon>
        <taxon>Brassicaceae</taxon>
        <taxon>Brassiceae</taxon>
        <taxon>Brassica</taxon>
    </lineage>
</organism>
<sequence>MTRRRWCTANHAPERRGAQKFAEIRERRREGEKEREREKIGALCGLLYRYIDGGLGIWQEAESPPCWSRGWLLIEELYGYLEICHCSVLGLRIWKSQQGRRHLIHGCMVIKGLSGLCVPSDWS</sequence>
<reference evidence="1" key="1">
    <citation type="submission" date="2019-12" db="EMBL/GenBank/DDBJ databases">
        <title>Genome sequencing and annotation of Brassica cretica.</title>
        <authorList>
            <person name="Studholme D.J."/>
            <person name="Sarris P.F."/>
        </authorList>
    </citation>
    <scope>NUCLEOTIDE SEQUENCE</scope>
    <source>
        <strain evidence="2">PFS-001/15</strain>
        <strain evidence="1">PFS-102/07</strain>
        <tissue evidence="1">Leaf</tissue>
    </source>
</reference>
<dbReference type="EMBL" id="QGKW02001940">
    <property type="protein sequence ID" value="KAF2556449.1"/>
    <property type="molecule type" value="Genomic_DNA"/>
</dbReference>
<accession>A0A8S9GHW7</accession>
<evidence type="ECO:0000313" key="1">
    <source>
        <dbReference type="EMBL" id="KAF2544940.1"/>
    </source>
</evidence>
<gene>
    <name evidence="2" type="ORF">F2Q68_00014984</name>
    <name evidence="1" type="ORF">F2Q70_00021435</name>
</gene>